<dbReference type="OrthoDB" id="10261782at2759"/>
<dbReference type="InterPro" id="IPR011268">
    <property type="entry name" value="Purine_phosphorylase"/>
</dbReference>
<sequence>MQAKVYVDRLNEACNYVKSRIGDRPDVGIILGSGLGSYGDVLIDPIKIPYKEIPRMLDTTVPGHSGCLIFGKVGDRKVLCLSGRSHQYEGLYPHEVQFSIRLLALCGCKLCILTNAAGTRDPDLNVGDLCPMTDHTNFTHRGYTEEPLSFKPFHHIIQTNMYDEAATKVAREVAVEMKLQTKGCVYCYNFGPTYESHAEVEGEFKFGATNFGMSTVPEIVAMKDLNVPVFAMSFCTNKAAGVCETPLSHEEVQIAAKNGEPNMRALISEVIKRTPLKDFPIPVIEGDDHIIARVLPKCFISDQELSSVTSQFSPSEIDAVIVLGACHTLEGFTPKTTVPCKDLPHFPALQHTSVELQIGELNGHQVFVFKGFLNLNGPEEHALYYICKLAHSLKASTYIQTFSSGSFGEHKVSLVEDVCPLFERPVKVPQLCSKPLDLNGLPSLPHCVLASYHGPEFPSCAEATGIQRAGATHVTLGTVKGPLIANAVGLRPVCIADGAYNGILTNADTLDALLASCRAASKAVSEAVLSVVGSIPKKTATTPAFTATNAKAIFYNDAVPVAQNEQEDPEKVNEIANKLPDVNFAIVFQNDASKSFNSLKAQLATVTKVNDKYTTYSGELNGKKVLLTTTSRELIRAFAQKNIKVAAVGPVLPADETLANEKFVSIQDHANLCGIVPLVGRNKFGDRFPDMGNPYVAVPGLKTACSYNVVDINEATAAYKKAMTLFNTNVACEFGVEEAIVTKHAKGKISHIGVVVKCPCQEWEVNDEVLRAALE</sequence>
<dbReference type="PANTHER" id="PTHR11904:SF9">
    <property type="entry name" value="PURINE NUCLEOSIDE PHOSPHORYLASE-RELATED"/>
    <property type="match status" value="1"/>
</dbReference>
<feature type="domain" description="Nucleoside phosphorylase" evidence="7">
    <location>
        <begin position="27"/>
        <end position="272"/>
    </location>
</feature>
<evidence type="ECO:0000256" key="3">
    <source>
        <dbReference type="ARBA" id="ARBA00011886"/>
    </source>
</evidence>
<reference evidence="8" key="1">
    <citation type="submission" date="2016-10" db="EMBL/GenBank/DDBJ databases">
        <authorList>
            <person name="Benchimol M."/>
            <person name="Almeida L.G."/>
            <person name="Vasconcelos A.T."/>
            <person name="Perreira-Neves A."/>
            <person name="Rosa I.A."/>
            <person name="Tasca T."/>
            <person name="Bogo M.R."/>
            <person name="de Souza W."/>
        </authorList>
    </citation>
    <scope>NUCLEOTIDE SEQUENCE [LARGE SCALE GENOMIC DNA]</scope>
    <source>
        <strain evidence="8">K</strain>
    </source>
</reference>
<dbReference type="RefSeq" id="XP_068368457.1">
    <property type="nucleotide sequence ID" value="XM_068497694.1"/>
</dbReference>
<evidence type="ECO:0000313" key="9">
    <source>
        <dbReference type="Proteomes" id="UP000179807"/>
    </source>
</evidence>
<proteinExistence type="inferred from homology"/>
<comment type="similarity">
    <text evidence="2">Belongs to the PNP/MTAP phosphorylase family.</text>
</comment>
<evidence type="ECO:0000256" key="1">
    <source>
        <dbReference type="ARBA" id="ARBA00005058"/>
    </source>
</evidence>
<evidence type="ECO:0000256" key="2">
    <source>
        <dbReference type="ARBA" id="ARBA00006751"/>
    </source>
</evidence>
<keyword evidence="4" id="KW-0328">Glycosyltransferase</keyword>
<dbReference type="UniPathway" id="UPA00606"/>
<dbReference type="NCBIfam" id="TIGR01697">
    <property type="entry name" value="PNPH-PUNA-XAPA"/>
    <property type="match status" value="1"/>
</dbReference>
<name>A0A1J4KVI5_9EUKA</name>
<comment type="caution">
    <text evidence="8">The sequence shown here is derived from an EMBL/GenBank/DDBJ whole genome shotgun (WGS) entry which is preliminary data.</text>
</comment>
<evidence type="ECO:0000256" key="4">
    <source>
        <dbReference type="ARBA" id="ARBA00022676"/>
    </source>
</evidence>
<dbReference type="AlphaFoldDB" id="A0A1J4KVI5"/>
<dbReference type="Pfam" id="PF01048">
    <property type="entry name" value="PNP_UDP_1"/>
    <property type="match status" value="1"/>
</dbReference>
<gene>
    <name evidence="8" type="ORF">TRFO_14232</name>
</gene>
<dbReference type="NCBIfam" id="NF006054">
    <property type="entry name" value="PRK08202.1"/>
    <property type="match status" value="1"/>
</dbReference>
<dbReference type="VEuPathDB" id="TrichDB:TRFO_14232"/>
<dbReference type="EC" id="2.4.2.1" evidence="3"/>
<dbReference type="PANTHER" id="PTHR11904">
    <property type="entry name" value="METHYLTHIOADENOSINE/PURINE NUCLEOSIDE PHOSPHORYLASE"/>
    <property type="match status" value="1"/>
</dbReference>
<evidence type="ECO:0000256" key="5">
    <source>
        <dbReference type="ARBA" id="ARBA00022679"/>
    </source>
</evidence>
<organism evidence="8 9">
    <name type="scientific">Tritrichomonas foetus</name>
    <dbReference type="NCBI Taxonomy" id="1144522"/>
    <lineage>
        <taxon>Eukaryota</taxon>
        <taxon>Metamonada</taxon>
        <taxon>Parabasalia</taxon>
        <taxon>Tritrichomonadida</taxon>
        <taxon>Tritrichomonadidae</taxon>
        <taxon>Tritrichomonas</taxon>
    </lineage>
</organism>
<keyword evidence="9" id="KW-1185">Reference proteome</keyword>
<dbReference type="Proteomes" id="UP000179807">
    <property type="component" value="Unassembled WGS sequence"/>
</dbReference>
<dbReference type="GO" id="GO:0009116">
    <property type="term" value="P:nucleoside metabolic process"/>
    <property type="evidence" value="ECO:0007669"/>
    <property type="project" value="InterPro"/>
</dbReference>
<accession>A0A1J4KVI5</accession>
<keyword evidence="5" id="KW-0808">Transferase</keyword>
<evidence type="ECO:0000313" key="8">
    <source>
        <dbReference type="EMBL" id="OHT15321.1"/>
    </source>
</evidence>
<dbReference type="Gene3D" id="3.40.30.10">
    <property type="entry name" value="Glutaredoxin"/>
    <property type="match status" value="1"/>
</dbReference>
<dbReference type="InterPro" id="IPR000845">
    <property type="entry name" value="Nucleoside_phosphorylase_d"/>
</dbReference>
<evidence type="ECO:0000259" key="7">
    <source>
        <dbReference type="Pfam" id="PF01048"/>
    </source>
</evidence>
<dbReference type="GO" id="GO:0004731">
    <property type="term" value="F:purine-nucleoside phosphorylase activity"/>
    <property type="evidence" value="ECO:0007669"/>
    <property type="project" value="UniProtKB-EC"/>
</dbReference>
<evidence type="ECO:0000256" key="6">
    <source>
        <dbReference type="ARBA" id="ARBA00031036"/>
    </source>
</evidence>
<dbReference type="InterPro" id="IPR035994">
    <property type="entry name" value="Nucleoside_phosphorylase_sf"/>
</dbReference>
<comment type="pathway">
    <text evidence="1">Purine metabolism; purine nucleoside salvage.</text>
</comment>
<dbReference type="Gene3D" id="3.40.50.1580">
    <property type="entry name" value="Nucleoside phosphorylase domain"/>
    <property type="match status" value="1"/>
</dbReference>
<dbReference type="EMBL" id="MLAK01000239">
    <property type="protein sequence ID" value="OHT15321.1"/>
    <property type="molecule type" value="Genomic_DNA"/>
</dbReference>
<dbReference type="SUPFAM" id="SSF53167">
    <property type="entry name" value="Purine and uridine phosphorylases"/>
    <property type="match status" value="2"/>
</dbReference>
<dbReference type="CDD" id="cd09009">
    <property type="entry name" value="PNP-EcPNPII_like"/>
    <property type="match status" value="1"/>
</dbReference>
<dbReference type="GO" id="GO:0005737">
    <property type="term" value="C:cytoplasm"/>
    <property type="evidence" value="ECO:0007669"/>
    <property type="project" value="TreeGrafter"/>
</dbReference>
<dbReference type="GeneID" id="94832398"/>
<protein>
    <recommendedName>
        <fullName evidence="3">purine-nucleoside phosphorylase</fullName>
        <ecNumber evidence="3">2.4.2.1</ecNumber>
    </recommendedName>
    <alternativeName>
        <fullName evidence="6">Inosine-guanosine phosphorylase</fullName>
    </alternativeName>
</protein>